<reference evidence="1 2" key="1">
    <citation type="journal article" date="2017" name="Nat. Microbiol.">
        <title>Natural product diversity associated with the nematode symbionts Photorhabdus and Xenorhabdus.</title>
        <authorList>
            <person name="Tobias N.J."/>
            <person name="Wolff H."/>
            <person name="Djahanschiri B."/>
            <person name="Grundmann F."/>
            <person name="Kronenwerth M."/>
            <person name="Shi Y.M."/>
            <person name="Simonyi S."/>
            <person name="Grun P."/>
            <person name="Shapiro-Ilan D."/>
            <person name="Pidot S.J."/>
            <person name="Stinear T.P."/>
            <person name="Ebersberger I."/>
            <person name="Bode H.B."/>
        </authorList>
    </citation>
    <scope>NUCLEOTIDE SEQUENCE [LARGE SCALE GENOMIC DNA]</scope>
    <source>
        <strain evidence="1 2">DSM 17903</strain>
    </source>
</reference>
<dbReference type="AlphaFoldDB" id="A0A2G0Q6P6"/>
<gene>
    <name evidence="1" type="ORF">Xhom_02867</name>
</gene>
<accession>A0A2G0Q6P6</accession>
<dbReference type="Proteomes" id="UP000225433">
    <property type="component" value="Unassembled WGS sequence"/>
</dbReference>
<evidence type="ECO:0000313" key="2">
    <source>
        <dbReference type="Proteomes" id="UP000225433"/>
    </source>
</evidence>
<organism evidence="1 2">
    <name type="scientific">Xenorhabdus hominickii</name>
    <dbReference type="NCBI Taxonomy" id="351679"/>
    <lineage>
        <taxon>Bacteria</taxon>
        <taxon>Pseudomonadati</taxon>
        <taxon>Pseudomonadota</taxon>
        <taxon>Gammaproteobacteria</taxon>
        <taxon>Enterobacterales</taxon>
        <taxon>Morganellaceae</taxon>
        <taxon>Xenorhabdus</taxon>
    </lineage>
</organism>
<protein>
    <submittedName>
        <fullName evidence="1">Uncharacterized protein</fullName>
    </submittedName>
</protein>
<evidence type="ECO:0000313" key="1">
    <source>
        <dbReference type="EMBL" id="PHM54900.1"/>
    </source>
</evidence>
<dbReference type="EMBL" id="NJAI01000004">
    <property type="protein sequence ID" value="PHM54900.1"/>
    <property type="molecule type" value="Genomic_DNA"/>
</dbReference>
<sequence length="37" mass="3856">MGVFVGVAGLSVSTEEKGKRVISKAGVRLAKEGYCDN</sequence>
<comment type="caution">
    <text evidence="1">The sequence shown here is derived from an EMBL/GenBank/DDBJ whole genome shotgun (WGS) entry which is preliminary data.</text>
</comment>
<proteinExistence type="predicted"/>
<name>A0A2G0Q6P6_XENHO</name>